<dbReference type="GO" id="GO:0005634">
    <property type="term" value="C:nucleus"/>
    <property type="evidence" value="ECO:0007669"/>
    <property type="project" value="TreeGrafter"/>
</dbReference>
<feature type="compositionally biased region" description="Acidic residues" evidence="3">
    <location>
        <begin position="299"/>
        <end position="327"/>
    </location>
</feature>
<dbReference type="Pfam" id="PF04180">
    <property type="entry name" value="LTV"/>
    <property type="match status" value="2"/>
</dbReference>
<dbReference type="InterPro" id="IPR036770">
    <property type="entry name" value="Ankyrin_rpt-contain_sf"/>
</dbReference>
<accession>A0A182FUJ8</accession>
<feature type="region of interest" description="Disordered" evidence="3">
    <location>
        <begin position="296"/>
        <end position="345"/>
    </location>
</feature>
<sequence>MDPDVNNSFRGSFPRKPVRRNLYLHRMGGWALEIGKMALYMTFPVAMFHWFNQPEYFEKWVTDTRRQLYPPENPEHRAQIEKAIRNVRERHDNELMKALEEMEQKEQRGKPKKKFIDKKNSVTFRLVNRSQQDPLYVDETAPQNVLLPVRVPEKYANLAGGIKRQATSGPNVDPIKRKTEQAKFGIYYDDDYDYLQHLREPGRNEVYWEPIDTKATKEQPGAKNVRIQLPSSVFASEFEEKEGIMKKVANARPGPRPDWDPEIVAALDDDFDFDNPDNVLEDDFMDRVMQAGDDAHDDLLEDPEDGEAEEDEFDSDGAEDDYSDEERDGLGPLLDEYGREETKSRFTEYSMSSSVIRRNEQLTLLDDRFEKFYEQYDDPEVGALDCEEIEGHVEVNDDVLLQYAEAFRRENVDECIDEKEKTWIKERVLKFHEEDDDEEELVDMPVEDEEEKKWDCESILSTYSNIYNHPKLIDEPKRSRKIQINAKTGLPANVLGSDGDKLTVKSLAKLQQDGSKSAGPKSLCDESVISTLSVLSIRPKDETPEEKRERKKLLKEYRSERRIERKANTQAFKEEKKIQEKVKINNQFLSRAYAELKHRNFALSPDVVHFIECRLVKACYERPIVRGARGLQDAEKGEVDERNARRLLAKRVEDLVKGIDLIIQYHNTGLFDDIDDVMIQRLRHIYAHVFFLKTHYRRLPLLQLQFCIAVFLKVVTGKGSNGFDIYSFAIDKVRLIRFLKIVREEITRKSQPVILFETYCHYVKYILHCPPATHSFRVPKRVRSMIRMDLKELKGFSDTWDRVEELSPQCQSWLKSRYEKIIEWNERRRMRRQFKELHDTYYCMKQHYSIVKILSYLNGIRDGTPNSPPPPSTITAIKRTLQVIGETIKSSRDTPNITMKLDRILKIITSVSLTERTKDLRQFFSHGYSLEKLEMERETESLSHLEQASVFQAIEKNFREARRWFEYTQTQQNFRIYRRYLGYLVGFKSIDALRNYIVFLGTEFKASLVQTYLPEQLTEAKVLLQNVLQNPEASSSNPLLTSTIRSELEYLEREIQLRIDAIRVENVTLGRTVDEYFFLEYYIRQPTGAQLERVHRMVRSVLSHTKLSKRHTLVEKTDLIFGRELLARLQGAETNDDRQYIWGSIWQRLARDNFDGIDTLLGRTEQRPDAALDATIETMQQLGLPLDDEDFLQFVNRRLCKSYYPNVFVLDNKYRVLKEIVKDRRAQVVPREALARMKELRRADETLLQQQYDRLLGRMEELLGHPCFTSTRADQIALEYCLLEVTEILCNLGLFRDNVNELIALVPVVTGRNLRNYLAHDGLAYDTLTGTSDVTVCNAKWLITNRFKLYQASATKAGTCAASETNLAAGFLWFEQVFQMHTKWTEQLVSFIQLVKQLAASDLEQHITEHWQSRAALLLQQRDHLEQDVLTIALNGNASRFIDQLLHYRQHSSGDNLFFLLLKHRREEDLKEKIAHLIANPAPFCLRLALRIGLWSETKAMLPRCDQQLAQQIVASAVPDMFHRFPTNFIMQLMELVPPGWLFGINDHLGNTIVHWAVLRGDENLLRLVLRRYCSLVNVANRFGDFPILLAIRYQGSAIAKVLLEHGADPWLDPKIIKAIAIGDEGSLLEHIQQQVVPKLPIAPLGHGLSNNPLRAAIECRHLAMFKQLHRSFKCDLRQGDLLHLAARLNRVEFLEYILTELKGEGRQSTGESNDIDLVNGGFSFTPLMLACGRGHYEATQLLLQHGANGLFRNENGFTPWHCAVHSGNRRVLKLIRAIPGVQVDAVTRDQRSALSIAIETGQSSLQIVALLKAGVSVRSDHVLRACMLERSAIAEQLIAHNVKEFLEARDFCQRTPLMLAVLQGNMPMVRHLLALGANVNAANIMGMRCLHVAALNNHVHLCGGLLAVTDLDCEAEDNFGRTALVVALEREHLKMVELLLQHGASVQSAYRYRYAHHRNVSLLHKFTIERRPRMVEYLLKKLNFPADIVDDDGKTAAMYES</sequence>
<dbReference type="STRING" id="7167.A0A182FUJ8"/>
<dbReference type="VEuPathDB" id="VectorBase:AALB010233"/>
<reference evidence="4 5" key="1">
    <citation type="journal article" date="2017" name="G3 (Bethesda)">
        <title>The Physical Genome Mapping of Anopheles albimanus Corrected Scaffold Misassemblies and Identified Interarm Rearrangements in Genus Anopheles.</title>
        <authorList>
            <person name="Artemov G.N."/>
            <person name="Peery A.N."/>
            <person name="Jiang X."/>
            <person name="Tu Z."/>
            <person name="Stegniy V.N."/>
            <person name="Sharakhova M.V."/>
            <person name="Sharakhov I.V."/>
        </authorList>
    </citation>
    <scope>NUCLEOTIDE SEQUENCE [LARGE SCALE GENOMIC DNA]</scope>
    <source>
        <strain evidence="4 5">ALBI9_A</strain>
    </source>
</reference>
<dbReference type="GO" id="GO:0005829">
    <property type="term" value="C:cytosol"/>
    <property type="evidence" value="ECO:0007669"/>
    <property type="project" value="TreeGrafter"/>
</dbReference>
<evidence type="ECO:0000256" key="3">
    <source>
        <dbReference type="SAM" id="MobiDB-lite"/>
    </source>
</evidence>
<evidence type="ECO:0000313" key="5">
    <source>
        <dbReference type="Proteomes" id="UP000069272"/>
    </source>
</evidence>
<dbReference type="GO" id="GO:0005739">
    <property type="term" value="C:mitochondrion"/>
    <property type="evidence" value="ECO:0007669"/>
    <property type="project" value="InterPro"/>
</dbReference>
<dbReference type="SMART" id="SM00248">
    <property type="entry name" value="ANK"/>
    <property type="match status" value="10"/>
</dbReference>
<evidence type="ECO:0000313" key="4">
    <source>
        <dbReference type="EnsemblMetazoa" id="AALB010233-PA"/>
    </source>
</evidence>
<protein>
    <recommendedName>
        <fullName evidence="2">Protein LTV1 homolog</fullName>
    </recommendedName>
</protein>
<name>A0A182FUJ8_ANOAL</name>
<dbReference type="GO" id="GO:0000056">
    <property type="term" value="P:ribosomal small subunit export from nucleus"/>
    <property type="evidence" value="ECO:0007669"/>
    <property type="project" value="TreeGrafter"/>
</dbReference>
<dbReference type="Pfam" id="PF12796">
    <property type="entry name" value="Ank_2"/>
    <property type="match status" value="2"/>
</dbReference>
<dbReference type="PANTHER" id="PTHR21531">
    <property type="entry name" value="LOW-TEMPERATURE VIABILITY PROTEIN LTV1-RELATED"/>
    <property type="match status" value="1"/>
</dbReference>
<evidence type="ECO:0000256" key="2">
    <source>
        <dbReference type="ARBA" id="ARBA00021561"/>
    </source>
</evidence>
<dbReference type="GO" id="GO:0042274">
    <property type="term" value="P:ribosomal small subunit biogenesis"/>
    <property type="evidence" value="ECO:0007669"/>
    <property type="project" value="InterPro"/>
</dbReference>
<dbReference type="SUPFAM" id="SSF48403">
    <property type="entry name" value="Ankyrin repeat"/>
    <property type="match status" value="2"/>
</dbReference>
<dbReference type="VEuPathDB" id="VectorBase:AALB20_037100"/>
<dbReference type="Proteomes" id="UP000069272">
    <property type="component" value="Chromosome 3R"/>
</dbReference>
<dbReference type="PROSITE" id="PS50297">
    <property type="entry name" value="ANK_REP_REGION"/>
    <property type="match status" value="3"/>
</dbReference>
<evidence type="ECO:0000256" key="1">
    <source>
        <dbReference type="ARBA" id="ARBA00009078"/>
    </source>
</evidence>
<dbReference type="EnsemblMetazoa" id="AALB010233-RA">
    <property type="protein sequence ID" value="AALB010233-PA"/>
    <property type="gene ID" value="AALB010233"/>
</dbReference>
<dbReference type="PROSITE" id="PS50088">
    <property type="entry name" value="ANK_REPEAT"/>
    <property type="match status" value="3"/>
</dbReference>
<keyword evidence="5" id="KW-1185">Reference proteome</keyword>
<dbReference type="InterPro" id="IPR007307">
    <property type="entry name" value="Ltv1"/>
</dbReference>
<dbReference type="GO" id="GO:0030688">
    <property type="term" value="C:preribosome, small subunit precursor"/>
    <property type="evidence" value="ECO:0007669"/>
    <property type="project" value="TreeGrafter"/>
</dbReference>
<reference evidence="4" key="2">
    <citation type="submission" date="2022-08" db="UniProtKB">
        <authorList>
            <consortium name="EnsemblMetazoa"/>
        </authorList>
    </citation>
    <scope>IDENTIFICATION</scope>
    <source>
        <strain evidence="4">STECLA/ALBI9_A</strain>
    </source>
</reference>
<dbReference type="VEuPathDB" id="VectorBase:AALB20_026694"/>
<proteinExistence type="inferred from homology"/>
<dbReference type="Pfam" id="PF09803">
    <property type="entry name" value="Pet100"/>
    <property type="match status" value="1"/>
</dbReference>
<dbReference type="VEuPathDB" id="VectorBase:AALB20_030318"/>
<dbReference type="GO" id="GO:0033617">
    <property type="term" value="P:mitochondrial respiratory chain complex IV assembly"/>
    <property type="evidence" value="ECO:0007669"/>
    <property type="project" value="InterPro"/>
</dbReference>
<dbReference type="PANTHER" id="PTHR21531:SF0">
    <property type="entry name" value="PROTEIN LTV1 HOMOLOG"/>
    <property type="match status" value="1"/>
</dbReference>
<feature type="compositionally biased region" description="Basic and acidic residues" evidence="3">
    <location>
        <begin position="336"/>
        <end position="345"/>
    </location>
</feature>
<comment type="similarity">
    <text evidence="1">Belongs to the LTV1 family.</text>
</comment>
<organism evidence="4 5">
    <name type="scientific">Anopheles albimanus</name>
    <name type="common">New world malaria mosquito</name>
    <dbReference type="NCBI Taxonomy" id="7167"/>
    <lineage>
        <taxon>Eukaryota</taxon>
        <taxon>Metazoa</taxon>
        <taxon>Ecdysozoa</taxon>
        <taxon>Arthropoda</taxon>
        <taxon>Hexapoda</taxon>
        <taxon>Insecta</taxon>
        <taxon>Pterygota</taxon>
        <taxon>Neoptera</taxon>
        <taxon>Endopterygota</taxon>
        <taxon>Diptera</taxon>
        <taxon>Nematocera</taxon>
        <taxon>Culicoidea</taxon>
        <taxon>Culicidae</taxon>
        <taxon>Anophelinae</taxon>
        <taxon>Anopheles</taxon>
    </lineage>
</organism>
<dbReference type="Gene3D" id="1.25.40.20">
    <property type="entry name" value="Ankyrin repeat-containing domain"/>
    <property type="match status" value="4"/>
</dbReference>
<dbReference type="InterPro" id="IPR018625">
    <property type="entry name" value="Pet100"/>
</dbReference>
<dbReference type="InterPro" id="IPR002110">
    <property type="entry name" value="Ankyrin_rpt"/>
</dbReference>